<dbReference type="PANTHER" id="PTHR22925">
    <property type="entry name" value="GLYCOSYL HYDROLASE 43 FAMILY MEMBER"/>
    <property type="match status" value="1"/>
</dbReference>
<dbReference type="Gene3D" id="2.60.120.260">
    <property type="entry name" value="Galactose-binding domain-like"/>
    <property type="match status" value="1"/>
</dbReference>
<dbReference type="AlphaFoldDB" id="A0A6G1U3I6"/>
<dbReference type="SUPFAM" id="SSF75005">
    <property type="entry name" value="Arabinanase/levansucrase/invertase"/>
    <property type="match status" value="1"/>
</dbReference>
<evidence type="ECO:0000313" key="8">
    <source>
        <dbReference type="Proteomes" id="UP000480425"/>
    </source>
</evidence>
<evidence type="ECO:0000256" key="1">
    <source>
        <dbReference type="ARBA" id="ARBA00009865"/>
    </source>
</evidence>
<dbReference type="GO" id="GO:0004553">
    <property type="term" value="F:hydrolase activity, hydrolyzing O-glycosyl compounds"/>
    <property type="evidence" value="ECO:0007669"/>
    <property type="project" value="InterPro"/>
</dbReference>
<gene>
    <name evidence="7" type="ORF">F7D73_14475</name>
</gene>
<dbReference type="CDD" id="cd18821">
    <property type="entry name" value="GH43_Pc3Gal43A-like"/>
    <property type="match status" value="1"/>
</dbReference>
<dbReference type="EMBL" id="VZCB01000099">
    <property type="protein sequence ID" value="MQN82122.1"/>
    <property type="molecule type" value="Genomic_DNA"/>
</dbReference>
<proteinExistence type="inferred from homology"/>
<keyword evidence="2 5" id="KW-0378">Hydrolase</keyword>
<dbReference type="OrthoDB" id="273314at2"/>
<keyword evidence="3 5" id="KW-0326">Glycosidase</keyword>
<dbReference type="GO" id="GO:0005975">
    <property type="term" value="P:carbohydrate metabolic process"/>
    <property type="evidence" value="ECO:0007669"/>
    <property type="project" value="InterPro"/>
</dbReference>
<comment type="caution">
    <text evidence="7">The sequence shown here is derived from an EMBL/GenBank/DDBJ whole genome shotgun (WGS) entry which is preliminary data.</text>
</comment>
<feature type="signal peptide" evidence="6">
    <location>
        <begin position="1"/>
        <end position="21"/>
    </location>
</feature>
<name>A0A6G1U3I6_9BACT</name>
<feature type="site" description="Important for catalytic activity, responsible for pKa modulation of the active site Glu and correct orientation of both the proton donor and substrate" evidence="4">
    <location>
        <position position="159"/>
    </location>
</feature>
<dbReference type="PANTHER" id="PTHR22925:SF3">
    <property type="entry name" value="GLYCOSYL HYDROLASE FAMILY PROTEIN 43"/>
    <property type="match status" value="1"/>
</dbReference>
<evidence type="ECO:0000256" key="3">
    <source>
        <dbReference type="ARBA" id="ARBA00023295"/>
    </source>
</evidence>
<dbReference type="Gene3D" id="2.115.10.20">
    <property type="entry name" value="Glycosyl hydrolase domain, family 43"/>
    <property type="match status" value="1"/>
</dbReference>
<organism evidence="7 8">
    <name type="scientific">Segatella copri</name>
    <dbReference type="NCBI Taxonomy" id="165179"/>
    <lineage>
        <taxon>Bacteria</taxon>
        <taxon>Pseudomonadati</taxon>
        <taxon>Bacteroidota</taxon>
        <taxon>Bacteroidia</taxon>
        <taxon>Bacteroidales</taxon>
        <taxon>Prevotellaceae</taxon>
        <taxon>Segatella</taxon>
    </lineage>
</organism>
<dbReference type="PROSITE" id="PS51257">
    <property type="entry name" value="PROKAR_LIPOPROTEIN"/>
    <property type="match status" value="1"/>
</dbReference>
<dbReference type="InterPro" id="IPR023296">
    <property type="entry name" value="Glyco_hydro_beta-prop_sf"/>
</dbReference>
<keyword evidence="6" id="KW-0732">Signal</keyword>
<reference evidence="7 8" key="1">
    <citation type="submission" date="2019-09" db="EMBL/GenBank/DDBJ databases">
        <title>Distinct polysaccharide growth profiles of human intestinal Prevotella copri isolates.</title>
        <authorList>
            <person name="Fehlner-Peach H."/>
            <person name="Magnabosco C."/>
            <person name="Raghavan V."/>
            <person name="Scher J.U."/>
            <person name="Tett A."/>
            <person name="Cox L.M."/>
            <person name="Gottsegen C."/>
            <person name="Watters A."/>
            <person name="Wiltshire- Gordon J.D."/>
            <person name="Segata N."/>
            <person name="Bonneau R."/>
            <person name="Littman D.R."/>
        </authorList>
    </citation>
    <scope>NUCLEOTIDE SEQUENCE [LARGE SCALE GENOMIC DNA]</scope>
    <source>
        <strain evidence="8">iA622</strain>
    </source>
</reference>
<comment type="similarity">
    <text evidence="1 5">Belongs to the glycosyl hydrolase 43 family.</text>
</comment>
<evidence type="ECO:0000313" key="7">
    <source>
        <dbReference type="EMBL" id="MQN82122.1"/>
    </source>
</evidence>
<dbReference type="RefSeq" id="WP_153125817.1">
    <property type="nucleotide sequence ID" value="NZ_VZCB01000099.1"/>
</dbReference>
<evidence type="ECO:0000256" key="6">
    <source>
        <dbReference type="SAM" id="SignalP"/>
    </source>
</evidence>
<evidence type="ECO:0000256" key="4">
    <source>
        <dbReference type="PIRSR" id="PIRSR606710-2"/>
    </source>
</evidence>
<feature type="chain" id="PRO_5026122780" evidence="6">
    <location>
        <begin position="22"/>
        <end position="446"/>
    </location>
</feature>
<dbReference type="Pfam" id="PF04616">
    <property type="entry name" value="Glyco_hydro_43"/>
    <property type="match status" value="1"/>
</dbReference>
<evidence type="ECO:0000256" key="5">
    <source>
        <dbReference type="RuleBase" id="RU361187"/>
    </source>
</evidence>
<dbReference type="InterPro" id="IPR006710">
    <property type="entry name" value="Glyco_hydro_43"/>
</dbReference>
<sequence length="446" mass="50868">MKRLFLIYLYSLIACWTYALQAVNNGIPWYDQNQNPVNAHGAGIIRDGGKYWLFGEYKSDTSNAFPGFGCYSSDDLVNWKFERVVLPVQKDGILGPNRVGERVKVMKCPKTGEYVMLMHADDLKYNDPHIGIATCKTINGDYQLRGTLQYKGQPIKRWDMGVFQDEDGKGYLLIHHGPIYRLSDDYLSVDTMIAYVGGMGESPAMFRKNGMYYLLTSNLTSWERNDNYYFTATNIAGPWKKQGLFCPEGSLTWNSQSTFVLMLPDGTPMYMGDRWSYPHQTSAATYVWLPMQVNAEKLSIPFYWQSWDAEKVKSHDVLKYARHRKPLLLYSNEAGKSVKTNFKGTHVAVVGKTDNHGGYGLVSVLNTHGDTVYSSLIDFYSKVPQEGIRVITPQMPYGKYTLEVMATGEKANWSDKRKNLYGSDDSFVQTSQFYVYGCKSRKSKRR</sequence>
<accession>A0A6G1U3I6</accession>
<evidence type="ECO:0000256" key="2">
    <source>
        <dbReference type="ARBA" id="ARBA00022801"/>
    </source>
</evidence>
<dbReference type="Proteomes" id="UP000480425">
    <property type="component" value="Unassembled WGS sequence"/>
</dbReference>
<protein>
    <submittedName>
        <fullName evidence="7">Family 43 glycosylhydrolase</fullName>
    </submittedName>
</protein>